<reference evidence="3" key="1">
    <citation type="submission" date="2017-01" db="EMBL/GenBank/DDBJ databases">
        <authorList>
            <person name="Varghese N."/>
            <person name="Submissions S."/>
        </authorList>
    </citation>
    <scope>NUCLEOTIDE SEQUENCE [LARGE SCALE GENOMIC DNA]</scope>
    <source>
        <strain evidence="3">DSM 29591</strain>
    </source>
</reference>
<evidence type="ECO:0000256" key="1">
    <source>
        <dbReference type="SAM" id="Coils"/>
    </source>
</evidence>
<gene>
    <name evidence="2" type="ORF">SAMN05421665_1233</name>
</gene>
<keyword evidence="3" id="KW-1185">Reference proteome</keyword>
<dbReference type="AlphaFoldDB" id="A0A1R3WTB3"/>
<proteinExistence type="predicted"/>
<evidence type="ECO:0000313" key="3">
    <source>
        <dbReference type="Proteomes" id="UP000186997"/>
    </source>
</evidence>
<organism evidence="2 3">
    <name type="scientific">Yoonia rosea</name>
    <dbReference type="NCBI Taxonomy" id="287098"/>
    <lineage>
        <taxon>Bacteria</taxon>
        <taxon>Pseudomonadati</taxon>
        <taxon>Pseudomonadota</taxon>
        <taxon>Alphaproteobacteria</taxon>
        <taxon>Rhodobacterales</taxon>
        <taxon>Paracoccaceae</taxon>
        <taxon>Yoonia</taxon>
    </lineage>
</organism>
<feature type="coiled-coil region" evidence="1">
    <location>
        <begin position="89"/>
        <end position="116"/>
    </location>
</feature>
<dbReference type="OrthoDB" id="7882303at2"/>
<dbReference type="RefSeq" id="WP_131824998.1">
    <property type="nucleotide sequence ID" value="NZ_FTPR01000001.1"/>
</dbReference>
<dbReference type="STRING" id="287098.SAMN05421665_1233"/>
<keyword evidence="1" id="KW-0175">Coiled coil</keyword>
<protein>
    <submittedName>
        <fullName evidence="2">Uncharacterized protein</fullName>
    </submittedName>
</protein>
<sequence length="233" mass="26096">MPITPRAQRTCLCCNVTFEGTPAATRCKPCRAAGIKVPAKVRAKRDNRKPRRMCLECRKQFTLEDDTHVNCPSCAEMLGVFQYEMTPEQQAAMVEAENLQKHKERLQRQNEWLTRRENRPKGYPRMNQKTSTTPLGILWLGLCAADGAAGSVMYAAHSDVPFSEEDKATLMLTFYRLRAKGYHPSALAKLCPRAILQQAAQDALQDLPKVTAPEPYTMQGWGDIAARASLGLQ</sequence>
<name>A0A1R3WTB3_9RHOB</name>
<accession>A0A1R3WTB3</accession>
<dbReference type="EMBL" id="FTPR01000001">
    <property type="protein sequence ID" value="SIT81205.1"/>
    <property type="molecule type" value="Genomic_DNA"/>
</dbReference>
<dbReference type="Proteomes" id="UP000186997">
    <property type="component" value="Unassembled WGS sequence"/>
</dbReference>
<evidence type="ECO:0000313" key="2">
    <source>
        <dbReference type="EMBL" id="SIT81205.1"/>
    </source>
</evidence>